<dbReference type="InterPro" id="IPR003439">
    <property type="entry name" value="ABC_transporter-like_ATP-bd"/>
</dbReference>
<dbReference type="SUPFAM" id="SSF52540">
    <property type="entry name" value="P-loop containing nucleoside triphosphate hydrolases"/>
    <property type="match status" value="1"/>
</dbReference>
<keyword evidence="10" id="KW-0378">Hydrolase</keyword>
<dbReference type="InterPro" id="IPR005890">
    <property type="entry name" value="NO3_transporter_ATP-bd-like"/>
</dbReference>
<evidence type="ECO:0000256" key="8">
    <source>
        <dbReference type="ARBA" id="ARBA00023136"/>
    </source>
</evidence>
<evidence type="ECO:0000313" key="10">
    <source>
        <dbReference type="EMBL" id="PZD73828.1"/>
    </source>
</evidence>
<dbReference type="NCBIfam" id="TIGR01184">
    <property type="entry name" value="ntrCD"/>
    <property type="match status" value="1"/>
</dbReference>
<dbReference type="CDD" id="cd03293">
    <property type="entry name" value="ABC_NrtD_SsuB_transporters"/>
    <property type="match status" value="1"/>
</dbReference>
<organism evidence="10 11">
    <name type="scientific">Acaryochloris thomasi RCC1774</name>
    <dbReference type="NCBI Taxonomy" id="1764569"/>
    <lineage>
        <taxon>Bacteria</taxon>
        <taxon>Bacillati</taxon>
        <taxon>Cyanobacteriota</taxon>
        <taxon>Cyanophyceae</taxon>
        <taxon>Acaryochloridales</taxon>
        <taxon>Acaryochloridaceae</taxon>
        <taxon>Acaryochloris</taxon>
        <taxon>Acaryochloris thomasi</taxon>
    </lineage>
</organism>
<protein>
    <submittedName>
        <fullName evidence="10">Bicarbonate transport ATP-binding protein CmpD</fullName>
        <ecNumber evidence="10">3.6.3.-</ecNumber>
    </submittedName>
</protein>
<accession>A0A2W1JK99</accession>
<dbReference type="GO" id="GO:0005886">
    <property type="term" value="C:plasma membrane"/>
    <property type="evidence" value="ECO:0007669"/>
    <property type="project" value="UniProtKB-SubCell"/>
</dbReference>
<dbReference type="GO" id="GO:0015112">
    <property type="term" value="F:nitrate transmembrane transporter activity"/>
    <property type="evidence" value="ECO:0007669"/>
    <property type="project" value="InterPro"/>
</dbReference>
<comment type="caution">
    <text evidence="10">The sequence shown here is derived from an EMBL/GenBank/DDBJ whole genome shotgun (WGS) entry which is preliminary data.</text>
</comment>
<dbReference type="InterPro" id="IPR027417">
    <property type="entry name" value="P-loop_NTPase"/>
</dbReference>
<gene>
    <name evidence="10" type="primary">cmpD_1</name>
    <name evidence="10" type="ORF">C1752_01556</name>
</gene>
<dbReference type="PROSITE" id="PS00211">
    <property type="entry name" value="ABC_TRANSPORTER_1"/>
    <property type="match status" value="1"/>
</dbReference>
<keyword evidence="6 10" id="KW-0067">ATP-binding</keyword>
<keyword evidence="3" id="KW-0813">Transport</keyword>
<reference evidence="10 11" key="1">
    <citation type="journal article" date="2018" name="Sci. Rep.">
        <title>A novel species of the marine cyanobacterium Acaryochloris with a unique pigment content and lifestyle.</title>
        <authorList>
            <person name="Partensky F."/>
            <person name="Six C."/>
            <person name="Ratin M."/>
            <person name="Garczarek L."/>
            <person name="Vaulot D."/>
            <person name="Probert I."/>
            <person name="Calteau A."/>
            <person name="Gourvil P."/>
            <person name="Marie D."/>
            <person name="Grebert T."/>
            <person name="Bouchier C."/>
            <person name="Le Panse S."/>
            <person name="Gachenot M."/>
            <person name="Rodriguez F."/>
            <person name="Garrido J.L."/>
        </authorList>
    </citation>
    <scope>NUCLEOTIDE SEQUENCE [LARGE SCALE GENOMIC DNA]</scope>
    <source>
        <strain evidence="10 11">RCC1774</strain>
    </source>
</reference>
<comment type="similarity">
    <text evidence="2">Belongs to the ABC transporter superfamily. Nitrate/nitrite/cyanate uptake transporter (NitT) (TC 3.A.1.16) family.</text>
</comment>
<sequence length="307" mass="34066">MIMHTISDPQAPAMEAPTGIQLSLSQVSKVFPGKRGMFNRQSSPDFVAIDEVSLDIEHNTFVTIIGPSGCGKSTLLNIIGGLSEATTGTVTMDNQPVTGPGPDRGMVFQNYALMPWMTVAGNIGFAVETVYPKLSKARIKQIVSENIELVDLIGAERKYPHELSGGMRQRVGIARALAINPKVLLMDEPFGALDALTRGYLQEEIERIWEQHRKTVIMITHSIDEALLLSDKIVMMTRGPAAKIAQILDVPFPRPRDRNSVEHHPAYDGLRTEMEAHLYRETRYVEQSRIQAKDRSSNTDTSKDDLL</sequence>
<evidence type="ECO:0000256" key="5">
    <source>
        <dbReference type="ARBA" id="ARBA00022741"/>
    </source>
</evidence>
<dbReference type="PANTHER" id="PTHR42788">
    <property type="entry name" value="TAURINE IMPORT ATP-BINDING PROTEIN-RELATED"/>
    <property type="match status" value="1"/>
</dbReference>
<keyword evidence="8" id="KW-0472">Membrane</keyword>
<keyword evidence="11" id="KW-1185">Reference proteome</keyword>
<dbReference type="GO" id="GO:0016887">
    <property type="term" value="F:ATP hydrolysis activity"/>
    <property type="evidence" value="ECO:0007669"/>
    <property type="project" value="InterPro"/>
</dbReference>
<dbReference type="EMBL" id="PQWO01000004">
    <property type="protein sequence ID" value="PZD73828.1"/>
    <property type="molecule type" value="Genomic_DNA"/>
</dbReference>
<dbReference type="Pfam" id="PF00005">
    <property type="entry name" value="ABC_tran"/>
    <property type="match status" value="1"/>
</dbReference>
<dbReference type="GO" id="GO:0005524">
    <property type="term" value="F:ATP binding"/>
    <property type="evidence" value="ECO:0007669"/>
    <property type="project" value="UniProtKB-KW"/>
</dbReference>
<dbReference type="Proteomes" id="UP000248857">
    <property type="component" value="Unassembled WGS sequence"/>
</dbReference>
<dbReference type="InterPro" id="IPR003593">
    <property type="entry name" value="AAA+_ATPase"/>
</dbReference>
<evidence type="ECO:0000256" key="3">
    <source>
        <dbReference type="ARBA" id="ARBA00022448"/>
    </source>
</evidence>
<dbReference type="InterPro" id="IPR017871">
    <property type="entry name" value="ABC_transporter-like_CS"/>
</dbReference>
<evidence type="ECO:0000256" key="6">
    <source>
        <dbReference type="ARBA" id="ARBA00022840"/>
    </source>
</evidence>
<dbReference type="Gene3D" id="3.40.50.300">
    <property type="entry name" value="P-loop containing nucleotide triphosphate hydrolases"/>
    <property type="match status" value="1"/>
</dbReference>
<dbReference type="PROSITE" id="PS50893">
    <property type="entry name" value="ABC_TRANSPORTER_2"/>
    <property type="match status" value="1"/>
</dbReference>
<evidence type="ECO:0000259" key="9">
    <source>
        <dbReference type="PROSITE" id="PS50893"/>
    </source>
</evidence>
<dbReference type="InterPro" id="IPR050166">
    <property type="entry name" value="ABC_transporter_ATP-bind"/>
</dbReference>
<keyword evidence="5" id="KW-0547">Nucleotide-binding</keyword>
<keyword evidence="4" id="KW-1003">Cell membrane</keyword>
<comment type="subcellular location">
    <subcellularLocation>
        <location evidence="1">Cell inner membrane</location>
        <topology evidence="1">Peripheral membrane protein</topology>
    </subcellularLocation>
</comment>
<evidence type="ECO:0000256" key="2">
    <source>
        <dbReference type="ARBA" id="ARBA00009440"/>
    </source>
</evidence>
<dbReference type="SMART" id="SM00382">
    <property type="entry name" value="AAA"/>
    <property type="match status" value="1"/>
</dbReference>
<evidence type="ECO:0000256" key="7">
    <source>
        <dbReference type="ARBA" id="ARBA00022967"/>
    </source>
</evidence>
<evidence type="ECO:0000256" key="4">
    <source>
        <dbReference type="ARBA" id="ARBA00022475"/>
    </source>
</evidence>
<dbReference type="EC" id="3.6.3.-" evidence="10"/>
<dbReference type="AlphaFoldDB" id="A0A2W1JK99"/>
<evidence type="ECO:0000313" key="11">
    <source>
        <dbReference type="Proteomes" id="UP000248857"/>
    </source>
</evidence>
<feature type="domain" description="ABC transporter" evidence="9">
    <location>
        <begin position="22"/>
        <end position="263"/>
    </location>
</feature>
<keyword evidence="7" id="KW-1278">Translocase</keyword>
<name>A0A2W1JK99_9CYAN</name>
<dbReference type="PANTHER" id="PTHR42788:SF7">
    <property type="entry name" value="NITRATE ABC TRANSPORTER ATP-BINDING PROTEIN"/>
    <property type="match status" value="1"/>
</dbReference>
<evidence type="ECO:0000256" key="1">
    <source>
        <dbReference type="ARBA" id="ARBA00004417"/>
    </source>
</evidence>
<proteinExistence type="inferred from homology"/>